<evidence type="ECO:0000313" key="2">
    <source>
        <dbReference type="EMBL" id="KLN35629.1"/>
    </source>
</evidence>
<name>A0A0H2KV00_9MICO</name>
<accession>A0A0H2KV00</accession>
<dbReference type="AlphaFoldDB" id="A0A0H2KV00"/>
<dbReference type="RefSeq" id="WP_047231756.1">
    <property type="nucleotide sequence ID" value="NZ_JNBQ01000003.1"/>
</dbReference>
<keyword evidence="1" id="KW-0812">Transmembrane</keyword>
<organism evidence="2 3">
    <name type="scientific">Cellulosimicrobium funkei</name>
    <dbReference type="NCBI Taxonomy" id="264251"/>
    <lineage>
        <taxon>Bacteria</taxon>
        <taxon>Bacillati</taxon>
        <taxon>Actinomycetota</taxon>
        <taxon>Actinomycetes</taxon>
        <taxon>Micrococcales</taxon>
        <taxon>Promicromonosporaceae</taxon>
        <taxon>Cellulosimicrobium</taxon>
    </lineage>
</organism>
<keyword evidence="1" id="KW-0472">Membrane</keyword>
<dbReference type="STRING" id="264251.FB00_04920"/>
<proteinExistence type="predicted"/>
<keyword evidence="1" id="KW-1133">Transmembrane helix</keyword>
<evidence type="ECO:0000256" key="1">
    <source>
        <dbReference type="SAM" id="Phobius"/>
    </source>
</evidence>
<reference evidence="2 3" key="1">
    <citation type="submission" date="2014-05" db="EMBL/GenBank/DDBJ databases">
        <title>Cellulosimicrobium funkei U11 genome.</title>
        <authorList>
            <person name="Hu C."/>
            <person name="Gong Y."/>
            <person name="Wan W."/>
            <person name="Jiang M."/>
        </authorList>
    </citation>
    <scope>NUCLEOTIDE SEQUENCE [LARGE SCALE GENOMIC DNA]</scope>
    <source>
        <strain evidence="2 3">U11</strain>
    </source>
</reference>
<gene>
    <name evidence="2" type="ORF">FB00_04920</name>
</gene>
<comment type="caution">
    <text evidence="2">The sequence shown here is derived from an EMBL/GenBank/DDBJ whole genome shotgun (WGS) entry which is preliminary data.</text>
</comment>
<sequence>MSRTRPRLALRVGEDLVGTSPHRATPRAVAVLSTVHGGTTFTWEEWQLLAHDGSDVWIEYDHDTRDVTLLHPTEAWPPVVDLSALHTGRTLGLRLDGRQYSLVVRERGTGRVEHVEGQFAEPFVVGQQVEYVDLSAHGTVVSIERTTGPLGPVTAVYRGRRIDVAEQRRLFGRRVAPRTLPGGRFVAFAVAAVVLVGLAASCTARAATGDGSCTPRTVETVAPSGEVTTTEQDGTCVRRTVYGGGGGGLGK</sequence>
<dbReference type="EMBL" id="JNBQ01000003">
    <property type="protein sequence ID" value="KLN35629.1"/>
    <property type="molecule type" value="Genomic_DNA"/>
</dbReference>
<dbReference type="PATRIC" id="fig|264251.5.peg.1012"/>
<dbReference type="Proteomes" id="UP000035265">
    <property type="component" value="Unassembled WGS sequence"/>
</dbReference>
<protein>
    <submittedName>
        <fullName evidence="2">Uncharacterized protein</fullName>
    </submittedName>
</protein>
<evidence type="ECO:0000313" key="3">
    <source>
        <dbReference type="Proteomes" id="UP000035265"/>
    </source>
</evidence>
<feature type="transmembrane region" description="Helical" evidence="1">
    <location>
        <begin position="185"/>
        <end position="207"/>
    </location>
</feature>
<keyword evidence="3" id="KW-1185">Reference proteome</keyword>